<evidence type="ECO:0000313" key="3">
    <source>
        <dbReference type="Proteomes" id="UP000824238"/>
    </source>
</evidence>
<dbReference type="InterPro" id="IPR053714">
    <property type="entry name" value="Iso_Racemase_Enz_sf"/>
</dbReference>
<evidence type="ECO:0000256" key="1">
    <source>
        <dbReference type="ARBA" id="ARBA00038414"/>
    </source>
</evidence>
<dbReference type="PANTHER" id="PTHR28047:SF5">
    <property type="entry name" value="PROTEIN DCG1"/>
    <property type="match status" value="1"/>
</dbReference>
<protein>
    <submittedName>
        <fullName evidence="2">Aspartate/glutamate racemase family protein</fullName>
    </submittedName>
</protein>
<evidence type="ECO:0000313" key="2">
    <source>
        <dbReference type="EMBL" id="HIR55883.1"/>
    </source>
</evidence>
<reference evidence="2" key="1">
    <citation type="submission" date="2020-10" db="EMBL/GenBank/DDBJ databases">
        <authorList>
            <person name="Gilroy R."/>
        </authorList>
    </citation>
    <scope>NUCLEOTIDE SEQUENCE</scope>
    <source>
        <strain evidence="2">ChiGjej3B3-7149</strain>
    </source>
</reference>
<dbReference type="AlphaFoldDB" id="A0A9D1J064"/>
<proteinExistence type="inferred from homology"/>
<dbReference type="GO" id="GO:0047661">
    <property type="term" value="F:amino-acid racemase activity"/>
    <property type="evidence" value="ECO:0007669"/>
    <property type="project" value="InterPro"/>
</dbReference>
<reference evidence="2" key="2">
    <citation type="journal article" date="2021" name="PeerJ">
        <title>Extensive microbial diversity within the chicken gut microbiome revealed by metagenomics and culture.</title>
        <authorList>
            <person name="Gilroy R."/>
            <person name="Ravi A."/>
            <person name="Getino M."/>
            <person name="Pursley I."/>
            <person name="Horton D.L."/>
            <person name="Alikhan N.F."/>
            <person name="Baker D."/>
            <person name="Gharbi K."/>
            <person name="Hall N."/>
            <person name="Watson M."/>
            <person name="Adriaenssens E.M."/>
            <person name="Foster-Nyarko E."/>
            <person name="Jarju S."/>
            <person name="Secka A."/>
            <person name="Antonio M."/>
            <person name="Oren A."/>
            <person name="Chaudhuri R.R."/>
            <person name="La Ragione R."/>
            <person name="Hildebrand F."/>
            <person name="Pallen M.J."/>
        </authorList>
    </citation>
    <scope>NUCLEOTIDE SEQUENCE</scope>
    <source>
        <strain evidence="2">ChiGjej3B3-7149</strain>
    </source>
</reference>
<comment type="similarity">
    <text evidence="1">Belongs to the HyuE racemase family.</text>
</comment>
<organism evidence="2 3">
    <name type="scientific">Candidatus Scatomorpha intestinigallinarum</name>
    <dbReference type="NCBI Taxonomy" id="2840923"/>
    <lineage>
        <taxon>Bacteria</taxon>
        <taxon>Bacillati</taxon>
        <taxon>Bacillota</taxon>
        <taxon>Clostridia</taxon>
        <taxon>Eubacteriales</taxon>
        <taxon>Candidatus Scatomorpha</taxon>
    </lineage>
</organism>
<dbReference type="Gene3D" id="3.40.50.12500">
    <property type="match status" value="1"/>
</dbReference>
<sequence length="237" mass="25930">MGVKILNLLPVTADVLTSERFDYMCRYLEPDTLVETYQITQGPPTIECEYDEALAAPYVLELCQKAKAEGFQAIFINCFGDPGVKAARELVDLPVFGGFEPATHFALGLADKIGIVTVVPNVVPLIEGNIAKARLEGRVTGVRNVNIPVEELKDHEKMCQALERECLASVREDGSQAIVMGCTGFVEVAERIKAKLLSEGFDVPVLEAAQSALKLCEVYAKLGLRPSRLTYMTPPVR</sequence>
<dbReference type="InterPro" id="IPR015942">
    <property type="entry name" value="Asp/Glu/hydantoin_racemase"/>
</dbReference>
<dbReference type="EMBL" id="DVHH01000236">
    <property type="protein sequence ID" value="HIR55883.1"/>
    <property type="molecule type" value="Genomic_DNA"/>
</dbReference>
<dbReference type="Pfam" id="PF01177">
    <property type="entry name" value="Asp_Glu_race"/>
    <property type="match status" value="1"/>
</dbReference>
<accession>A0A9D1J064</accession>
<gene>
    <name evidence="2" type="ORF">IAD36_09850</name>
</gene>
<comment type="caution">
    <text evidence="2">The sequence shown here is derived from an EMBL/GenBank/DDBJ whole genome shotgun (WGS) entry which is preliminary data.</text>
</comment>
<dbReference type="InterPro" id="IPR052186">
    <property type="entry name" value="Hydantoin_racemase-like"/>
</dbReference>
<dbReference type="Proteomes" id="UP000824238">
    <property type="component" value="Unassembled WGS sequence"/>
</dbReference>
<dbReference type="PANTHER" id="PTHR28047">
    <property type="entry name" value="PROTEIN DCG1"/>
    <property type="match status" value="1"/>
</dbReference>
<name>A0A9D1J064_9FIRM</name>